<dbReference type="InterPro" id="IPR011047">
    <property type="entry name" value="Quinoprotein_ADH-like_sf"/>
</dbReference>
<feature type="domain" description="Pyrrolo-quinoline quinone repeat" evidence="1">
    <location>
        <begin position="174"/>
        <end position="342"/>
    </location>
</feature>
<organism evidence="2 3">
    <name type="scientific">Natribaculum luteum</name>
    <dbReference type="NCBI Taxonomy" id="1586232"/>
    <lineage>
        <taxon>Archaea</taxon>
        <taxon>Methanobacteriati</taxon>
        <taxon>Methanobacteriota</taxon>
        <taxon>Stenosarchaea group</taxon>
        <taxon>Halobacteria</taxon>
        <taxon>Halobacteriales</taxon>
        <taxon>Natrialbaceae</taxon>
        <taxon>Natribaculum</taxon>
    </lineage>
</organism>
<evidence type="ECO:0000259" key="1">
    <source>
        <dbReference type="Pfam" id="PF13360"/>
    </source>
</evidence>
<dbReference type="PANTHER" id="PTHR34512">
    <property type="entry name" value="CELL SURFACE PROTEIN"/>
    <property type="match status" value="1"/>
</dbReference>
<dbReference type="RefSeq" id="WP_246971963.1">
    <property type="nucleotide sequence ID" value="NZ_CP095397.1"/>
</dbReference>
<dbReference type="GeneID" id="71852717"/>
<feature type="domain" description="Pyrrolo-quinoline quinone repeat" evidence="1">
    <location>
        <begin position="9"/>
        <end position="100"/>
    </location>
</feature>
<dbReference type="InterPro" id="IPR018391">
    <property type="entry name" value="PQQ_b-propeller_rpt"/>
</dbReference>
<sequence length="356" mass="37603">MSDVTVPDRGTPVWNSGGATTISPLIAGETVVSVDDGLTALDAETGNQKWQTDLDSDPSSASLTQPSVADGNILLGSKGQLRSFDLEDGSEQWVRKIDGAPIGPITVGPDNQIGIVPFERPEKGDSVIELVAFAVSSGETEWTAPLLVSVRTTPPAIFDSRVYTGGYTRDETPIIRCLDADSGELVWERELDDPATQPVATEDGIIVGDGGSLIVYDPAEGERLASIDVTDREIRAIAIADGMAFVLSYDGLIALSISDGSEHWSVKGDPQADGLAVGRNTVVAPISSDAFDLDTSWPCIAAFDRSDGTTRWYYTIDDTFDPAISAPPVIADGAVFAMSNKRSGITALGDLPPEED</sequence>
<dbReference type="InterPro" id="IPR015943">
    <property type="entry name" value="WD40/YVTN_repeat-like_dom_sf"/>
</dbReference>
<evidence type="ECO:0000313" key="3">
    <source>
        <dbReference type="Proteomes" id="UP001595821"/>
    </source>
</evidence>
<accession>A0ABD5NYV3</accession>
<dbReference type="InterPro" id="IPR002372">
    <property type="entry name" value="PQQ_rpt_dom"/>
</dbReference>
<comment type="caution">
    <text evidence="2">The sequence shown here is derived from an EMBL/GenBank/DDBJ whole genome shotgun (WGS) entry which is preliminary data.</text>
</comment>
<dbReference type="AlphaFoldDB" id="A0ABD5NYV3"/>
<dbReference type="EMBL" id="JBHSDJ010000020">
    <property type="protein sequence ID" value="MFC4246894.1"/>
    <property type="molecule type" value="Genomic_DNA"/>
</dbReference>
<proteinExistence type="predicted"/>
<gene>
    <name evidence="2" type="ORF">ACFOZ7_07765</name>
</gene>
<dbReference type="Pfam" id="PF13360">
    <property type="entry name" value="PQQ_2"/>
    <property type="match status" value="2"/>
</dbReference>
<dbReference type="Proteomes" id="UP001595821">
    <property type="component" value="Unassembled WGS sequence"/>
</dbReference>
<reference evidence="2 3" key="1">
    <citation type="journal article" date="2014" name="Int. J. Syst. Evol. Microbiol.">
        <title>Complete genome sequence of Corynebacterium casei LMG S-19264T (=DSM 44701T), isolated from a smear-ripened cheese.</title>
        <authorList>
            <consortium name="US DOE Joint Genome Institute (JGI-PGF)"/>
            <person name="Walter F."/>
            <person name="Albersmeier A."/>
            <person name="Kalinowski J."/>
            <person name="Ruckert C."/>
        </authorList>
    </citation>
    <scope>NUCLEOTIDE SEQUENCE [LARGE SCALE GENOMIC DNA]</scope>
    <source>
        <strain evidence="2 3">IBRC-M 10912</strain>
    </source>
</reference>
<dbReference type="Gene3D" id="2.130.10.10">
    <property type="entry name" value="YVTN repeat-like/Quinoprotein amine dehydrogenase"/>
    <property type="match status" value="2"/>
</dbReference>
<dbReference type="SUPFAM" id="SSF50998">
    <property type="entry name" value="Quinoprotein alcohol dehydrogenase-like"/>
    <property type="match status" value="1"/>
</dbReference>
<evidence type="ECO:0000313" key="2">
    <source>
        <dbReference type="EMBL" id="MFC4246894.1"/>
    </source>
</evidence>
<name>A0ABD5NYV3_9EURY</name>
<dbReference type="PANTHER" id="PTHR34512:SF30">
    <property type="entry name" value="OUTER MEMBRANE PROTEIN ASSEMBLY FACTOR BAMB"/>
    <property type="match status" value="1"/>
</dbReference>
<dbReference type="SMART" id="SM00564">
    <property type="entry name" value="PQQ"/>
    <property type="match status" value="6"/>
</dbReference>
<protein>
    <submittedName>
        <fullName evidence="2">PQQ-binding-like beta-propeller repeat protein</fullName>
    </submittedName>
</protein>